<gene>
    <name evidence="1" type="ORF">DHV22_00145</name>
</gene>
<name>A0A3D6BPW2_9FLAO</name>
<proteinExistence type="predicted"/>
<dbReference type="AlphaFoldDB" id="A0A3D6BPW2"/>
<accession>A0A3D6BPW2</accession>
<comment type="caution">
    <text evidence="1">The sequence shown here is derived from an EMBL/GenBank/DDBJ whole genome shotgun (WGS) entry which is preliminary data.</text>
</comment>
<protein>
    <submittedName>
        <fullName evidence="1">Uncharacterized protein</fullName>
    </submittedName>
</protein>
<sequence>MLANEWEPELLDAWGYDLPEINIDALSESDDQPIDVQDSFLLKVKSKKQDEIMSLLRELQDRGFEVEIRNE</sequence>
<evidence type="ECO:0000313" key="1">
    <source>
        <dbReference type="EMBL" id="HCY80115.1"/>
    </source>
</evidence>
<dbReference type="Proteomes" id="UP000263268">
    <property type="component" value="Unassembled WGS sequence"/>
</dbReference>
<dbReference type="EMBL" id="DPRK01000003">
    <property type="protein sequence ID" value="HCY80115.1"/>
    <property type="molecule type" value="Genomic_DNA"/>
</dbReference>
<reference evidence="1 2" key="1">
    <citation type="journal article" date="2018" name="Nat. Biotechnol.">
        <title>A standardized bacterial taxonomy based on genome phylogeny substantially revises the tree of life.</title>
        <authorList>
            <person name="Parks D.H."/>
            <person name="Chuvochina M."/>
            <person name="Waite D.W."/>
            <person name="Rinke C."/>
            <person name="Skarshewski A."/>
            <person name="Chaumeil P.A."/>
            <person name="Hugenholtz P."/>
        </authorList>
    </citation>
    <scope>NUCLEOTIDE SEQUENCE [LARGE SCALE GENOMIC DNA]</scope>
    <source>
        <strain evidence="1">UBA10227</strain>
    </source>
</reference>
<organism evidence="1 2">
    <name type="scientific">Xanthomarina gelatinilytica</name>
    <dbReference type="NCBI Taxonomy" id="1137281"/>
    <lineage>
        <taxon>Bacteria</taxon>
        <taxon>Pseudomonadati</taxon>
        <taxon>Bacteroidota</taxon>
        <taxon>Flavobacteriia</taxon>
        <taxon>Flavobacteriales</taxon>
        <taxon>Flavobacteriaceae</taxon>
        <taxon>Xanthomarina</taxon>
    </lineage>
</organism>
<evidence type="ECO:0000313" key="2">
    <source>
        <dbReference type="Proteomes" id="UP000263268"/>
    </source>
</evidence>